<reference evidence="1 2" key="1">
    <citation type="submission" date="2020-06" db="EMBL/GenBank/DDBJ databases">
        <title>Complete Genome Sequence of Salmonella phage SAP012.</title>
        <authorList>
            <person name="Shahin K."/>
            <person name="Soleimani-Delfan A."/>
            <person name="Barazandeh M."/>
            <person name="Komijani Majid."/>
            <person name="Bao H."/>
            <person name="Zhang L."/>
            <person name="Wang R."/>
        </authorList>
    </citation>
    <scope>NUCLEOTIDE SEQUENCE [LARGE SCALE GENOMIC DNA]</scope>
</reference>
<protein>
    <submittedName>
        <fullName evidence="1">Uncharacterized protein</fullName>
    </submittedName>
</protein>
<evidence type="ECO:0000313" key="1">
    <source>
        <dbReference type="EMBL" id="BCG45205.1"/>
    </source>
</evidence>
<dbReference type="Proteomes" id="UP000505247">
    <property type="component" value="Segment"/>
</dbReference>
<keyword evidence="2" id="KW-1185">Reference proteome</keyword>
<accession>A0A6J4EGA3</accession>
<organism evidence="1 2">
    <name type="scientific">Salmonella phage SAP012</name>
    <dbReference type="NCBI Taxonomy" id="2742114"/>
    <lineage>
        <taxon>Viruses</taxon>
        <taxon>Duplodnaviria</taxon>
        <taxon>Heunggongvirae</taxon>
        <taxon>Uroviricota</taxon>
        <taxon>Caudoviricetes</taxon>
        <taxon>Casjensviridae</taxon>
        <taxon>Zhonglingvirus</taxon>
        <taxon>Zhonglingvirus SAP012</taxon>
    </lineage>
</organism>
<dbReference type="EMBL" id="LC553736">
    <property type="protein sequence ID" value="BCG45205.1"/>
    <property type="molecule type" value="Genomic_DNA"/>
</dbReference>
<evidence type="ECO:0000313" key="2">
    <source>
        <dbReference type="Proteomes" id="UP000505247"/>
    </source>
</evidence>
<proteinExistence type="predicted"/>
<dbReference type="GeneID" id="62682394"/>
<dbReference type="RefSeq" id="YP_009999762.1">
    <property type="nucleotide sequence ID" value="NC_053008.1"/>
</dbReference>
<dbReference type="KEGG" id="vg:62682394"/>
<sequence>MEFFDGFEQFRTGDQIATNTYLNRAGYVAVGTIGSGIGRLPGSTGLYTLNSRIDRQIVWATDTLSIGFACRQSDRGALIAIKLSNDATPADPHTIVYTDPESSLVTIRNTDHAENVGYITPLKKRWYYYELTLTKSTGKISVSVNGKPDVEFDLDPGIAAAASPIISLNPYNLMPTFPPDAEYKEDGKIFDDMYIRDGAKLGPVQITGRLPTSDVKTEWQVSTETGSGPHFLQVGQLPPDMNNRFIFTAENGKTDSFKSLALLPENGTLISQGVIALVRKATADPVSIVANIDNNTVNISNVGRNWEYRYTLMPVTGYDIAAVQAAEFGVRSDL</sequence>
<name>A0A6J4EGA3_9CAUD</name>